<dbReference type="CDD" id="cd17551">
    <property type="entry name" value="REC_RpfG-like"/>
    <property type="match status" value="1"/>
</dbReference>
<evidence type="ECO:0000313" key="6">
    <source>
        <dbReference type="EMBL" id="ARO88434.1"/>
    </source>
</evidence>
<keyword evidence="1" id="KW-0597">Phosphoprotein</keyword>
<evidence type="ECO:0000259" key="5">
    <source>
        <dbReference type="PROSITE" id="PS50113"/>
    </source>
</evidence>
<dbReference type="AlphaFoldDB" id="A0A1W6SRJ3"/>
<dbReference type="InterPro" id="IPR000700">
    <property type="entry name" value="PAS-assoc_C"/>
</dbReference>
<dbReference type="EMBL" id="CP021106">
    <property type="protein sequence ID" value="ARO88434.1"/>
    <property type="molecule type" value="Genomic_DNA"/>
</dbReference>
<dbReference type="SMART" id="SM00448">
    <property type="entry name" value="REC"/>
    <property type="match status" value="1"/>
</dbReference>
<dbReference type="PROSITE" id="PS50113">
    <property type="entry name" value="PAC"/>
    <property type="match status" value="1"/>
</dbReference>
<dbReference type="RefSeq" id="WP_085922035.1">
    <property type="nucleotide sequence ID" value="NZ_CP021106.3"/>
</dbReference>
<evidence type="ECO:0000256" key="1">
    <source>
        <dbReference type="PROSITE-ProRule" id="PRU00169"/>
    </source>
</evidence>
<evidence type="ECO:0000259" key="4">
    <source>
        <dbReference type="PROSITE" id="PS50112"/>
    </source>
</evidence>
<dbReference type="Gene3D" id="3.30.450.20">
    <property type="entry name" value="PAS domain"/>
    <property type="match status" value="1"/>
</dbReference>
<evidence type="ECO:0000256" key="2">
    <source>
        <dbReference type="SAM" id="Coils"/>
    </source>
</evidence>
<feature type="domain" description="Response regulatory" evidence="3">
    <location>
        <begin position="11"/>
        <end position="126"/>
    </location>
</feature>
<feature type="domain" description="PAC" evidence="5">
    <location>
        <begin position="231"/>
        <end position="283"/>
    </location>
</feature>
<keyword evidence="7" id="KW-1185">Reference proteome</keyword>
<dbReference type="InterPro" id="IPR001789">
    <property type="entry name" value="Sig_transdc_resp-reg_receiver"/>
</dbReference>
<dbReference type="KEGG" id="nlc:EBAPG3_012005"/>
<feature type="domain" description="PAS" evidence="4">
    <location>
        <begin position="156"/>
        <end position="200"/>
    </location>
</feature>
<evidence type="ECO:0000313" key="7">
    <source>
        <dbReference type="Proteomes" id="UP000012179"/>
    </source>
</evidence>
<dbReference type="CDD" id="cd00130">
    <property type="entry name" value="PAS"/>
    <property type="match status" value="1"/>
</dbReference>
<dbReference type="eggNOG" id="COG3437">
    <property type="taxonomic scope" value="Bacteria"/>
</dbReference>
<dbReference type="PANTHER" id="PTHR43228:SF1">
    <property type="entry name" value="TWO-COMPONENT RESPONSE REGULATOR ARR22"/>
    <property type="match status" value="1"/>
</dbReference>
<feature type="modified residue" description="4-aspartylphosphate" evidence="1">
    <location>
        <position position="61"/>
    </location>
</feature>
<dbReference type="InterPro" id="IPR052048">
    <property type="entry name" value="ST_Response_Regulator"/>
</dbReference>
<gene>
    <name evidence="6" type="ORF">EBAPG3_012005</name>
</gene>
<reference evidence="6 7" key="1">
    <citation type="journal article" date="2015" name="Int. J. Syst. Evol. Microbiol.">
        <title>Nitrosospira lacus sp. nov., a psychrotolerant, ammonia-oxidizing bacterium from sandy lake sediment.</title>
        <authorList>
            <person name="Urakawa H."/>
            <person name="Garcia J.C."/>
            <person name="Nielsen J.L."/>
            <person name="Le V.Q."/>
            <person name="Kozlowski J.A."/>
            <person name="Stein L.Y."/>
            <person name="Lim C.K."/>
            <person name="Pommerening-Roser A."/>
            <person name="Martens-Habbena W."/>
            <person name="Stahl D.A."/>
            <person name="Klotz M.G."/>
        </authorList>
    </citation>
    <scope>NUCLEOTIDE SEQUENCE [LARGE SCALE GENOMIC DNA]</scope>
    <source>
        <strain evidence="6 7">APG3</strain>
    </source>
</reference>
<dbReference type="InterPro" id="IPR011006">
    <property type="entry name" value="CheY-like_superfamily"/>
</dbReference>
<dbReference type="InterPro" id="IPR000014">
    <property type="entry name" value="PAS"/>
</dbReference>
<dbReference type="Proteomes" id="UP000012179">
    <property type="component" value="Chromosome"/>
</dbReference>
<dbReference type="SMART" id="SM00086">
    <property type="entry name" value="PAC"/>
    <property type="match status" value="1"/>
</dbReference>
<feature type="coiled-coil region" evidence="2">
    <location>
        <begin position="125"/>
        <end position="159"/>
    </location>
</feature>
<dbReference type="OrthoDB" id="9802500at2"/>
<dbReference type="PROSITE" id="PS50112">
    <property type="entry name" value="PAS"/>
    <property type="match status" value="1"/>
</dbReference>
<dbReference type="InterPro" id="IPR035965">
    <property type="entry name" value="PAS-like_dom_sf"/>
</dbReference>
<dbReference type="InterPro" id="IPR001610">
    <property type="entry name" value="PAC"/>
</dbReference>
<dbReference type="PROSITE" id="PS50110">
    <property type="entry name" value="RESPONSE_REGULATORY"/>
    <property type="match status" value="1"/>
</dbReference>
<dbReference type="Pfam" id="PF13426">
    <property type="entry name" value="PAS_9"/>
    <property type="match status" value="1"/>
</dbReference>
<organism evidence="6 7">
    <name type="scientific">Nitrosospira lacus</name>
    <dbReference type="NCBI Taxonomy" id="1288494"/>
    <lineage>
        <taxon>Bacteria</taxon>
        <taxon>Pseudomonadati</taxon>
        <taxon>Pseudomonadota</taxon>
        <taxon>Betaproteobacteria</taxon>
        <taxon>Nitrosomonadales</taxon>
        <taxon>Nitrosomonadaceae</taxon>
        <taxon>Nitrosospira</taxon>
    </lineage>
</organism>
<name>A0A1W6SRJ3_9PROT</name>
<dbReference type="NCBIfam" id="TIGR00229">
    <property type="entry name" value="sensory_box"/>
    <property type="match status" value="1"/>
</dbReference>
<protein>
    <submittedName>
        <fullName evidence="6">Response regulator</fullName>
    </submittedName>
</protein>
<dbReference type="GO" id="GO:0000160">
    <property type="term" value="P:phosphorelay signal transduction system"/>
    <property type="evidence" value="ECO:0007669"/>
    <property type="project" value="InterPro"/>
</dbReference>
<dbReference type="SUPFAM" id="SSF52172">
    <property type="entry name" value="CheY-like"/>
    <property type="match status" value="1"/>
</dbReference>
<dbReference type="Pfam" id="PF00072">
    <property type="entry name" value="Response_reg"/>
    <property type="match status" value="1"/>
</dbReference>
<dbReference type="SUPFAM" id="SSF55785">
    <property type="entry name" value="PYP-like sensor domain (PAS domain)"/>
    <property type="match status" value="1"/>
</dbReference>
<sequence length="288" mass="32827">MISKPDILNASILIVDDKDVNVQLLEQMLSDAGYTHTTSTMDPYEVCALYRQNRYDLILLDLQMPGMDGFQVLEGLKAIEPEGYLPVLVITAQPGHKLQALQAGAKDFVSKPFDLVEVQTRIHNMLEVRLLYKELENYNKQLEQTVAERTAELRESEARFRRLTELASDWYWEQDENGRFTKVYGPALEMLGITVDALLGDEYKGSNKEARWDEADYAVFKANIAARRPFLDFVYSRVRSDGSRQYLMVSGEPVFDSSGRFTGYRGIGKDVTESMRPVNPVQQFSIVT</sequence>
<accession>A0A1W6SRJ3</accession>
<evidence type="ECO:0000259" key="3">
    <source>
        <dbReference type="PROSITE" id="PS50110"/>
    </source>
</evidence>
<dbReference type="PANTHER" id="PTHR43228">
    <property type="entry name" value="TWO-COMPONENT RESPONSE REGULATOR"/>
    <property type="match status" value="1"/>
</dbReference>
<dbReference type="Gene3D" id="3.40.50.2300">
    <property type="match status" value="1"/>
</dbReference>
<keyword evidence="2" id="KW-0175">Coiled coil</keyword>
<proteinExistence type="predicted"/>